<sequence>MLFTGNTHTPKGYLEKDAEKKFKNQIHNVFADSSKQVGEFIQWLKKQSFYEDSVIVILGESSVYGR</sequence>
<accession>A0AAE6IRB9</accession>
<name>A0AAE6IRB9_TREPH</name>
<protein>
    <submittedName>
        <fullName evidence="1">Uncharacterized protein</fullName>
    </submittedName>
</protein>
<organism evidence="1 2">
    <name type="scientific">Treponema phagedenis</name>
    <dbReference type="NCBI Taxonomy" id="162"/>
    <lineage>
        <taxon>Bacteria</taxon>
        <taxon>Pseudomonadati</taxon>
        <taxon>Spirochaetota</taxon>
        <taxon>Spirochaetia</taxon>
        <taxon>Spirochaetales</taxon>
        <taxon>Treponemataceae</taxon>
        <taxon>Treponema</taxon>
    </lineage>
</organism>
<evidence type="ECO:0000313" key="2">
    <source>
        <dbReference type="Proteomes" id="UP000323594"/>
    </source>
</evidence>
<reference evidence="1 2" key="1">
    <citation type="submission" date="2019-08" db="EMBL/GenBank/DDBJ databases">
        <authorList>
            <person name="Kuhnert P."/>
        </authorList>
    </citation>
    <scope>NUCLEOTIDE SEQUENCE [LARGE SCALE GENOMIC DNA]</scope>
    <source>
        <strain evidence="1 2">B36.5</strain>
    </source>
</reference>
<proteinExistence type="predicted"/>
<gene>
    <name evidence="1" type="ORF">FUT82_01460</name>
</gene>
<dbReference type="RefSeq" id="WP_148884421.1">
    <property type="nucleotide sequence ID" value="NZ_CP042817.1"/>
</dbReference>
<dbReference type="AlphaFoldDB" id="A0AAE6IRB9"/>
<dbReference type="PANTHER" id="PTHR47371">
    <property type="entry name" value="LIPOTEICHOIC ACID SYNTHASE"/>
    <property type="match status" value="1"/>
</dbReference>
<dbReference type="EMBL" id="CP042817">
    <property type="protein sequence ID" value="QEJ96785.1"/>
    <property type="molecule type" value="Genomic_DNA"/>
</dbReference>
<evidence type="ECO:0000313" key="1">
    <source>
        <dbReference type="EMBL" id="QEJ96785.1"/>
    </source>
</evidence>
<dbReference type="Proteomes" id="UP000323594">
    <property type="component" value="Chromosome"/>
</dbReference>
<dbReference type="InterPro" id="IPR050448">
    <property type="entry name" value="OpgB/LTA_synthase_biosynth"/>
</dbReference>
<dbReference type="PANTHER" id="PTHR47371:SF3">
    <property type="entry name" value="PHOSPHOGLYCEROL TRANSFERASE I"/>
    <property type="match status" value="1"/>
</dbReference>